<accession>A0A8J6TP39</accession>
<feature type="domain" description="PPC" evidence="1">
    <location>
        <begin position="9"/>
        <end position="146"/>
    </location>
</feature>
<dbReference type="Gene3D" id="3.30.1330.80">
    <property type="entry name" value="Hypothetical protein, similar to alpha- acetolactate decarboxylase, domain 2"/>
    <property type="match status" value="1"/>
</dbReference>
<dbReference type="SUPFAM" id="SSF117856">
    <property type="entry name" value="AF0104/ALDC/Ptd012-like"/>
    <property type="match status" value="1"/>
</dbReference>
<evidence type="ECO:0000313" key="2">
    <source>
        <dbReference type="EMBL" id="MBC8363126.1"/>
    </source>
</evidence>
<dbReference type="InterPro" id="IPR005175">
    <property type="entry name" value="PPC_dom"/>
</dbReference>
<evidence type="ECO:0000259" key="1">
    <source>
        <dbReference type="PROSITE" id="PS51742"/>
    </source>
</evidence>
<reference evidence="2 3" key="1">
    <citation type="submission" date="2020-08" db="EMBL/GenBank/DDBJ databases">
        <title>Bridging the membrane lipid divide: bacteria of the FCB group superphylum have the potential to synthesize archaeal ether lipids.</title>
        <authorList>
            <person name="Villanueva L."/>
            <person name="Von Meijenfeldt F.A.B."/>
            <person name="Westbye A.B."/>
            <person name="Yadav S."/>
            <person name="Hopmans E.C."/>
            <person name="Dutilh B.E."/>
            <person name="Sinninghe Damste J.S."/>
        </authorList>
    </citation>
    <scope>NUCLEOTIDE SEQUENCE [LARGE SCALE GENOMIC DNA]</scope>
    <source>
        <strain evidence="2">NIOZ-UU30</strain>
    </source>
</reference>
<dbReference type="PROSITE" id="PS51742">
    <property type="entry name" value="PPC"/>
    <property type="match status" value="1"/>
</dbReference>
<dbReference type="EMBL" id="JACNJH010000258">
    <property type="protein sequence ID" value="MBC8363126.1"/>
    <property type="molecule type" value="Genomic_DNA"/>
</dbReference>
<dbReference type="PIRSF" id="PIRSF016702">
    <property type="entry name" value="DNA_bp_PD1"/>
    <property type="match status" value="1"/>
</dbReference>
<evidence type="ECO:0000313" key="3">
    <source>
        <dbReference type="Proteomes" id="UP000603434"/>
    </source>
</evidence>
<sequence>MTKLICSQFKTGRRFVGRLPYGQDLIRSIEDFCKALSVQMATFSVIGAVSSVTLGAYDQKQQVFVTDHKEAPFEIVSCIGNISLKDGTPTVHAHIVLADLQGKIRGGHLFSETILFTGEIELLELTGKPLERTYDDTTGLMLWKVS</sequence>
<dbReference type="PANTHER" id="PTHR34988">
    <property type="entry name" value="PROTEIN, PUTATIVE-RELATED"/>
    <property type="match status" value="1"/>
</dbReference>
<dbReference type="Proteomes" id="UP000603434">
    <property type="component" value="Unassembled WGS sequence"/>
</dbReference>
<dbReference type="CDD" id="cd11378">
    <property type="entry name" value="DUF296"/>
    <property type="match status" value="1"/>
</dbReference>
<dbReference type="AlphaFoldDB" id="A0A8J6TP39"/>
<protein>
    <submittedName>
        <fullName evidence="2">DNA-binding protein</fullName>
    </submittedName>
</protein>
<name>A0A8J6TP39_9BACT</name>
<feature type="non-terminal residue" evidence="2">
    <location>
        <position position="146"/>
    </location>
</feature>
<gene>
    <name evidence="2" type="ORF">H8E23_17210</name>
</gene>
<dbReference type="InterPro" id="IPR025707">
    <property type="entry name" value="DNA_bp_PD1"/>
</dbReference>
<comment type="caution">
    <text evidence="2">The sequence shown here is derived from an EMBL/GenBank/DDBJ whole genome shotgun (WGS) entry which is preliminary data.</text>
</comment>
<proteinExistence type="predicted"/>
<dbReference type="PANTHER" id="PTHR34988:SF1">
    <property type="entry name" value="DNA-BINDING PROTEIN"/>
    <property type="match status" value="1"/>
</dbReference>
<dbReference type="Pfam" id="PF03479">
    <property type="entry name" value="PCC"/>
    <property type="match status" value="1"/>
</dbReference>
<dbReference type="GO" id="GO:0003677">
    <property type="term" value="F:DNA binding"/>
    <property type="evidence" value="ECO:0007669"/>
    <property type="project" value="UniProtKB-KW"/>
</dbReference>
<keyword evidence="2" id="KW-0238">DNA-binding</keyword>
<organism evidence="2 3">
    <name type="scientific">Candidatus Desulfatibia profunda</name>
    <dbReference type="NCBI Taxonomy" id="2841695"/>
    <lineage>
        <taxon>Bacteria</taxon>
        <taxon>Pseudomonadati</taxon>
        <taxon>Thermodesulfobacteriota</taxon>
        <taxon>Desulfobacteria</taxon>
        <taxon>Desulfobacterales</taxon>
        <taxon>Desulfobacterales incertae sedis</taxon>
        <taxon>Candidatus Desulfatibia</taxon>
    </lineage>
</organism>